<accession>A0ACC1SM94</accession>
<sequence>MLSHSNNNFMYLKDKKDGLCCLQPLVSHKKIKTRLVYYEEWAEGIAETEYERRVNAYKVNIKNFAVTYLTDNGYSDGHRTSDGSPKIADQVGMAIAPEAQLMSLITSQVALWGQSGSKEFLIQVKNSVIKAMGTVKFSSRVPDEVDAQMGLLRLVLECRGTLSQKAASEASIAYKKLWPDAVKTYKDVVSAERLHSLGLGLRK</sequence>
<dbReference type="EMBL" id="JANRMS010000278">
    <property type="protein sequence ID" value="KAJ3542755.1"/>
    <property type="molecule type" value="Genomic_DNA"/>
</dbReference>
<organism evidence="1 2">
    <name type="scientific">Fusarium decemcellulare</name>
    <dbReference type="NCBI Taxonomy" id="57161"/>
    <lineage>
        <taxon>Eukaryota</taxon>
        <taxon>Fungi</taxon>
        <taxon>Dikarya</taxon>
        <taxon>Ascomycota</taxon>
        <taxon>Pezizomycotina</taxon>
        <taxon>Sordariomycetes</taxon>
        <taxon>Hypocreomycetidae</taxon>
        <taxon>Hypocreales</taxon>
        <taxon>Nectriaceae</taxon>
        <taxon>Fusarium</taxon>
        <taxon>Fusarium decemcellulare species complex</taxon>
    </lineage>
</organism>
<evidence type="ECO:0000313" key="1">
    <source>
        <dbReference type="EMBL" id="KAJ3542755.1"/>
    </source>
</evidence>
<evidence type="ECO:0000313" key="2">
    <source>
        <dbReference type="Proteomes" id="UP001148629"/>
    </source>
</evidence>
<protein>
    <submittedName>
        <fullName evidence="1">Uncharacterized protein</fullName>
    </submittedName>
</protein>
<dbReference type="Proteomes" id="UP001148629">
    <property type="component" value="Unassembled WGS sequence"/>
</dbReference>
<comment type="caution">
    <text evidence="1">The sequence shown here is derived from an EMBL/GenBank/DDBJ whole genome shotgun (WGS) entry which is preliminary data.</text>
</comment>
<proteinExistence type="predicted"/>
<keyword evidence="2" id="KW-1185">Reference proteome</keyword>
<reference evidence="1" key="1">
    <citation type="submission" date="2022-08" db="EMBL/GenBank/DDBJ databases">
        <title>Genome Sequence of Fusarium decemcellulare.</title>
        <authorList>
            <person name="Buettner E."/>
        </authorList>
    </citation>
    <scope>NUCLEOTIDE SEQUENCE</scope>
    <source>
        <strain evidence="1">Babe19</strain>
    </source>
</reference>
<name>A0ACC1SM94_9HYPO</name>
<gene>
    <name evidence="1" type="ORF">NM208_g3925</name>
</gene>